<reference evidence="1" key="2">
    <citation type="journal article" date="2019" name="IMA Fungus">
        <title>Genome sequencing and comparison of five Tilletia species to identify candidate genes for the detection of regulated species infecting wheat.</title>
        <authorList>
            <person name="Nguyen H.D.T."/>
            <person name="Sultana T."/>
            <person name="Kesanakurti P."/>
            <person name="Hambleton S."/>
        </authorList>
    </citation>
    <scope>NUCLEOTIDE SEQUENCE</scope>
    <source>
        <strain evidence="1">DAOMC 236416</strain>
    </source>
</reference>
<sequence length="148" mass="15333">MRFAAISIVTAAAFGMAAAGLTPVVVRSNVEVRSPAAPNGLLQTVGGIVAGLEEALGITAIENELYSYLKLNKVDDLAGITKLEESLKLTSQKSRPGLIQALGNVVANLEQKLGVSKIDTALSKSLGLDKLEASLGITKAEKIGLGLY</sequence>
<dbReference type="AlphaFoldDB" id="A0A177TPN2"/>
<gene>
    <name evidence="1" type="ORF">A4X13_0g2820</name>
</gene>
<dbReference type="Proteomes" id="UP000077521">
    <property type="component" value="Unassembled WGS sequence"/>
</dbReference>
<reference evidence="1" key="1">
    <citation type="submission" date="2016-04" db="EMBL/GenBank/DDBJ databases">
        <authorList>
            <person name="Nguyen H.D."/>
            <person name="Samba Siva P."/>
            <person name="Cullis J."/>
            <person name="Levesque C.A."/>
            <person name="Hambleton S."/>
        </authorList>
    </citation>
    <scope>NUCLEOTIDE SEQUENCE</scope>
    <source>
        <strain evidence="1">DAOMC 236416</strain>
    </source>
</reference>
<comment type="caution">
    <text evidence="1">The sequence shown here is derived from an EMBL/GenBank/DDBJ whole genome shotgun (WGS) entry which is preliminary data.</text>
</comment>
<keyword evidence="2" id="KW-1185">Reference proteome</keyword>
<evidence type="ECO:0000313" key="2">
    <source>
        <dbReference type="Proteomes" id="UP000077521"/>
    </source>
</evidence>
<evidence type="ECO:0000313" key="1">
    <source>
        <dbReference type="EMBL" id="KAE8256077.1"/>
    </source>
</evidence>
<protein>
    <submittedName>
        <fullName evidence="1">Uncharacterized protein</fullName>
    </submittedName>
</protein>
<proteinExistence type="predicted"/>
<name>A0A177TPN2_9BASI</name>
<organism evidence="1 2">
    <name type="scientific">Tilletia indica</name>
    <dbReference type="NCBI Taxonomy" id="43049"/>
    <lineage>
        <taxon>Eukaryota</taxon>
        <taxon>Fungi</taxon>
        <taxon>Dikarya</taxon>
        <taxon>Basidiomycota</taxon>
        <taxon>Ustilaginomycotina</taxon>
        <taxon>Exobasidiomycetes</taxon>
        <taxon>Tilletiales</taxon>
        <taxon>Tilletiaceae</taxon>
        <taxon>Tilletia</taxon>
    </lineage>
</organism>
<accession>A0A177TPN2</accession>
<dbReference type="EMBL" id="LWDF02000143">
    <property type="protein sequence ID" value="KAE8256077.1"/>
    <property type="molecule type" value="Genomic_DNA"/>
</dbReference>